<proteinExistence type="predicted"/>
<protein>
    <submittedName>
        <fullName evidence="1">Uncharacterized protein</fullName>
    </submittedName>
</protein>
<reference evidence="1" key="1">
    <citation type="journal article" date="2015" name="Nature">
        <title>Complex archaea that bridge the gap between prokaryotes and eukaryotes.</title>
        <authorList>
            <person name="Spang A."/>
            <person name="Saw J.H."/>
            <person name="Jorgensen S.L."/>
            <person name="Zaremba-Niedzwiedzka K."/>
            <person name="Martijn J."/>
            <person name="Lind A.E."/>
            <person name="van Eijk R."/>
            <person name="Schleper C."/>
            <person name="Guy L."/>
            <person name="Ettema T.J."/>
        </authorList>
    </citation>
    <scope>NUCLEOTIDE SEQUENCE</scope>
</reference>
<comment type="caution">
    <text evidence="1">The sequence shown here is derived from an EMBL/GenBank/DDBJ whole genome shotgun (WGS) entry which is preliminary data.</text>
</comment>
<dbReference type="EMBL" id="LAZR01006830">
    <property type="protein sequence ID" value="KKM89336.1"/>
    <property type="molecule type" value="Genomic_DNA"/>
</dbReference>
<evidence type="ECO:0000313" key="1">
    <source>
        <dbReference type="EMBL" id="KKM89336.1"/>
    </source>
</evidence>
<feature type="non-terminal residue" evidence="1">
    <location>
        <position position="49"/>
    </location>
</feature>
<name>A0A0F9LQD7_9ZZZZ</name>
<dbReference type="AlphaFoldDB" id="A0A0F9LQD7"/>
<gene>
    <name evidence="1" type="ORF">LCGC14_1249550</name>
</gene>
<sequence>MADVRVKKEVDRISIWYWTIPKNIFLRMLYFVVGYGMNQGPYDCWRSER</sequence>
<accession>A0A0F9LQD7</accession>
<organism evidence="1">
    <name type="scientific">marine sediment metagenome</name>
    <dbReference type="NCBI Taxonomy" id="412755"/>
    <lineage>
        <taxon>unclassified sequences</taxon>
        <taxon>metagenomes</taxon>
        <taxon>ecological metagenomes</taxon>
    </lineage>
</organism>